<comment type="subcellular location">
    <subcellularLocation>
        <location evidence="1">Membrane</location>
        <topology evidence="1">Single-pass membrane protein</topology>
    </subcellularLocation>
</comment>
<proteinExistence type="predicted"/>
<reference evidence="7 8" key="1">
    <citation type="journal article" date="2012" name="J. Bacteriol.">
        <title>Draft Genome Sequence Determination for Cystic Fibrosis and Chronic Granulomatous Disease Burkholderia multivorans Isolates.</title>
        <authorList>
            <person name="Varga J.J."/>
            <person name="Losada L."/>
            <person name="Zelazny A.M."/>
            <person name="Brinkac L."/>
            <person name="Harkins D."/>
            <person name="Radune D."/>
            <person name="Hostetler J."/>
            <person name="Sampaio E.P."/>
            <person name="Ronning C.M."/>
            <person name="Nierman W.C."/>
            <person name="Greenberg D.E."/>
            <person name="Holland S.M."/>
            <person name="Goldberg J.B."/>
        </authorList>
    </citation>
    <scope>NUCLEOTIDE SEQUENCE [LARGE SCALE GENOMIC DNA]</scope>
    <source>
        <strain evidence="7 8">CGD2</strain>
    </source>
</reference>
<evidence type="ECO:0000256" key="1">
    <source>
        <dbReference type="ARBA" id="ARBA00004167"/>
    </source>
</evidence>
<keyword evidence="4 6" id="KW-0472">Membrane</keyword>
<feature type="compositionally biased region" description="Basic and acidic residues" evidence="5">
    <location>
        <begin position="1"/>
        <end position="30"/>
    </location>
</feature>
<evidence type="ECO:0000256" key="2">
    <source>
        <dbReference type="ARBA" id="ARBA00022692"/>
    </source>
</evidence>
<dbReference type="Proteomes" id="UP000004535">
    <property type="component" value="Unassembled WGS sequence"/>
</dbReference>
<dbReference type="PANTHER" id="PTHR30168">
    <property type="entry name" value="PUTATIVE MEMBRANE PROTEIN YPFJ"/>
    <property type="match status" value="1"/>
</dbReference>
<dbReference type="EMBL" id="ACFC01000001">
    <property type="protein sequence ID" value="EEE08989.1"/>
    <property type="molecule type" value="Genomic_DNA"/>
</dbReference>
<feature type="transmembrane region" description="Helical" evidence="6">
    <location>
        <begin position="39"/>
        <end position="57"/>
    </location>
</feature>
<comment type="caution">
    <text evidence="7">The sequence shown here is derived from an EMBL/GenBank/DDBJ whole genome shotgun (WGS) entry which is preliminary data.</text>
</comment>
<protein>
    <submittedName>
        <fullName evidence="7">Neutral zinc metallopeptidase family</fullName>
    </submittedName>
</protein>
<organism evidence="7 8">
    <name type="scientific">Burkholderia multivorans CGD2</name>
    <dbReference type="NCBI Taxonomy" id="513052"/>
    <lineage>
        <taxon>Bacteria</taxon>
        <taxon>Pseudomonadati</taxon>
        <taxon>Pseudomonadota</taxon>
        <taxon>Betaproteobacteria</taxon>
        <taxon>Burkholderiales</taxon>
        <taxon>Burkholderiaceae</taxon>
        <taxon>Burkholderia</taxon>
        <taxon>Burkholderia cepacia complex</taxon>
    </lineage>
</organism>
<dbReference type="AlphaFoldDB" id="B9BH99"/>
<evidence type="ECO:0000256" key="5">
    <source>
        <dbReference type="SAM" id="MobiDB-lite"/>
    </source>
</evidence>
<dbReference type="InterPro" id="IPR007343">
    <property type="entry name" value="Uncharacterised_pept_Zn_put"/>
</dbReference>
<evidence type="ECO:0000256" key="3">
    <source>
        <dbReference type="ARBA" id="ARBA00022989"/>
    </source>
</evidence>
<sequence length="305" mass="33250">MRRPDRQEREGPAMRLDDERESMNVEDRRGAGGFGGGRGATIGIGTIVVALAASYFFGIDPRVVLEGASMLQGGQQTQQAPAQRQGAPATDPGAVFTRKVLGNIERTWTTIFSTQLHAQYQPPKLVMFTNSTPTACGTGQTAMGPFYCPGDQKVYIDLGFYDELRKRFGAGGDFAQAYVIAHEVGHHVQNLLGISEKVDAARRRASEARSNALSVRMELQADCFAGVWANNAQRANQRLIEPGDFEQGLKTAAAIGDDRLQQQGQGYVVPESFTHGTSEQRMYWLRRGMESGELSACDTFAANAH</sequence>
<evidence type="ECO:0000256" key="6">
    <source>
        <dbReference type="SAM" id="Phobius"/>
    </source>
</evidence>
<keyword evidence="2 6" id="KW-0812">Transmembrane</keyword>
<keyword evidence="3 6" id="KW-1133">Transmembrane helix</keyword>
<name>B9BH99_9BURK</name>
<dbReference type="GO" id="GO:0016020">
    <property type="term" value="C:membrane"/>
    <property type="evidence" value="ECO:0007669"/>
    <property type="project" value="UniProtKB-SubCell"/>
</dbReference>
<evidence type="ECO:0000313" key="7">
    <source>
        <dbReference type="EMBL" id="EEE08989.1"/>
    </source>
</evidence>
<dbReference type="Pfam" id="PF04228">
    <property type="entry name" value="Zn_peptidase"/>
    <property type="match status" value="1"/>
</dbReference>
<dbReference type="PANTHER" id="PTHR30168:SF0">
    <property type="entry name" value="INNER MEMBRANE PROTEIN"/>
    <property type="match status" value="1"/>
</dbReference>
<gene>
    <name evidence="7" type="ORF">BURMUCGD2_4361</name>
</gene>
<accession>B9BH99</accession>
<evidence type="ECO:0000313" key="8">
    <source>
        <dbReference type="Proteomes" id="UP000004535"/>
    </source>
</evidence>
<feature type="region of interest" description="Disordered" evidence="5">
    <location>
        <begin position="1"/>
        <end position="36"/>
    </location>
</feature>
<evidence type="ECO:0000256" key="4">
    <source>
        <dbReference type="ARBA" id="ARBA00023136"/>
    </source>
</evidence>